<feature type="compositionally biased region" description="Low complexity" evidence="9">
    <location>
        <begin position="170"/>
        <end position="183"/>
    </location>
</feature>
<feature type="region of interest" description="Disordered" evidence="9">
    <location>
        <begin position="115"/>
        <end position="136"/>
    </location>
</feature>
<keyword evidence="3" id="KW-1134">Transmembrane beta strand</keyword>
<protein>
    <submittedName>
        <fullName evidence="12">Collagen triple helix repeat protein</fullName>
    </submittedName>
</protein>
<comment type="caution">
    <text evidence="12">The sequence shown here is derived from an EMBL/GenBank/DDBJ whole genome shotgun (WGS) entry which is preliminary data.</text>
</comment>
<dbReference type="RefSeq" id="WP_253897548.1">
    <property type="nucleotide sequence ID" value="NZ_CALSBS010000005.1"/>
</dbReference>
<dbReference type="Pfam" id="PF03895">
    <property type="entry name" value="YadA_anchor"/>
    <property type="match status" value="1"/>
</dbReference>
<dbReference type="Gene3D" id="3.30.1300.30">
    <property type="entry name" value="GSPII I/J protein-like"/>
    <property type="match status" value="1"/>
</dbReference>
<sequence>MKTSILAFIITTAFSVSSVNAAATSYDQQQDAAIDSLVINSNGAFKQIQDNKTAQDAYNTQTATSLYHVEGEAQHAQDTADKAYKQANSNYSAISDEISMRQRQGYDLQNQIQDVSDEQRKNDAAQTSALHQHESRLDAHDTAFTNHETRISQLENQPKPRNGVDGIDGKNGATGAAGKNGVNGKDGKAGKDGVNGSNGKNGLDGRNGVTTTVTKIQEDKATQRIVKRNSTSTANNAADLKAVHQALNKLNATNNKYSSLKDEVDNNKKQANAGISGAMAMAGLPQVQANQQFMFSAGAATYESESALAVGGSVNFNDHVVGKVSFSADTASNMGASVGVGVGF</sequence>
<evidence type="ECO:0000256" key="10">
    <source>
        <dbReference type="SAM" id="SignalP"/>
    </source>
</evidence>
<evidence type="ECO:0000313" key="12">
    <source>
        <dbReference type="EMBL" id="CAH6636802.1"/>
    </source>
</evidence>
<proteinExistence type="predicted"/>
<reference evidence="12" key="1">
    <citation type="submission" date="2022-05" db="EMBL/GenBank/DDBJ databases">
        <authorList>
            <person name="Blom J."/>
        </authorList>
    </citation>
    <scope>NUCLEOTIDE SEQUENCE</scope>
    <source>
        <strain evidence="12">Type strain: CPO20170097</strain>
    </source>
</reference>
<gene>
    <name evidence="12" type="ORF">FBBNIHIM_08240</name>
</gene>
<keyword evidence="5 10" id="KW-0732">Signal</keyword>
<evidence type="ECO:0000256" key="3">
    <source>
        <dbReference type="ARBA" id="ARBA00022452"/>
    </source>
</evidence>
<feature type="coiled-coil region" evidence="8">
    <location>
        <begin position="243"/>
        <end position="270"/>
    </location>
</feature>
<evidence type="ECO:0000256" key="4">
    <source>
        <dbReference type="ARBA" id="ARBA00022692"/>
    </source>
</evidence>
<keyword evidence="12" id="KW-0176">Collagen</keyword>
<accession>A0ABM9F7L9</accession>
<feature type="domain" description="Trimeric autotransporter adhesin YadA-like C-terminal membrane anchor" evidence="11">
    <location>
        <begin position="285"/>
        <end position="342"/>
    </location>
</feature>
<keyword evidence="6" id="KW-0472">Membrane</keyword>
<keyword evidence="8" id="KW-0175">Coiled coil</keyword>
<organism evidence="12 13">
    <name type="scientific">Pseudocitrobacter vendiensis</name>
    <dbReference type="NCBI Taxonomy" id="2488306"/>
    <lineage>
        <taxon>Bacteria</taxon>
        <taxon>Pseudomonadati</taxon>
        <taxon>Pseudomonadota</taxon>
        <taxon>Gammaproteobacteria</taxon>
        <taxon>Enterobacterales</taxon>
        <taxon>Enterobacteriaceae</taxon>
        <taxon>Pseudocitrobacter</taxon>
    </lineage>
</organism>
<dbReference type="SUPFAM" id="SSF54523">
    <property type="entry name" value="Pili subunits"/>
    <property type="match status" value="1"/>
</dbReference>
<dbReference type="InterPro" id="IPR045584">
    <property type="entry name" value="Pilin-like"/>
</dbReference>
<feature type="region of interest" description="Disordered" evidence="9">
    <location>
        <begin position="154"/>
        <end position="208"/>
    </location>
</feature>
<dbReference type="InterPro" id="IPR005594">
    <property type="entry name" value="YadA_C"/>
</dbReference>
<comment type="subcellular location">
    <subcellularLocation>
        <location evidence="2">Cell outer membrane</location>
    </subcellularLocation>
    <subcellularLocation>
        <location evidence="1">Cell surface</location>
    </subcellularLocation>
</comment>
<feature type="signal peptide" evidence="10">
    <location>
        <begin position="1"/>
        <end position="21"/>
    </location>
</feature>
<dbReference type="Pfam" id="PF01391">
    <property type="entry name" value="Collagen"/>
    <property type="match status" value="1"/>
</dbReference>
<evidence type="ECO:0000256" key="2">
    <source>
        <dbReference type="ARBA" id="ARBA00004442"/>
    </source>
</evidence>
<keyword evidence="4" id="KW-0812">Transmembrane</keyword>
<name>A0ABM9F7L9_9ENTR</name>
<dbReference type="EMBL" id="CALSBS010000005">
    <property type="protein sequence ID" value="CAH6636802.1"/>
    <property type="molecule type" value="Genomic_DNA"/>
</dbReference>
<evidence type="ECO:0000256" key="1">
    <source>
        <dbReference type="ARBA" id="ARBA00004241"/>
    </source>
</evidence>
<evidence type="ECO:0000256" key="7">
    <source>
        <dbReference type="ARBA" id="ARBA00023237"/>
    </source>
</evidence>
<evidence type="ECO:0000259" key="11">
    <source>
        <dbReference type="Pfam" id="PF03895"/>
    </source>
</evidence>
<keyword evidence="7" id="KW-0998">Cell outer membrane</keyword>
<evidence type="ECO:0000256" key="9">
    <source>
        <dbReference type="SAM" id="MobiDB-lite"/>
    </source>
</evidence>
<evidence type="ECO:0000313" key="13">
    <source>
        <dbReference type="Proteomes" id="UP001152651"/>
    </source>
</evidence>
<dbReference type="Proteomes" id="UP001152651">
    <property type="component" value="Unassembled WGS sequence"/>
</dbReference>
<feature type="chain" id="PRO_5046962352" evidence="10">
    <location>
        <begin position="22"/>
        <end position="344"/>
    </location>
</feature>
<evidence type="ECO:0000256" key="5">
    <source>
        <dbReference type="ARBA" id="ARBA00022729"/>
    </source>
</evidence>
<evidence type="ECO:0000256" key="8">
    <source>
        <dbReference type="SAM" id="Coils"/>
    </source>
</evidence>
<keyword evidence="13" id="KW-1185">Reference proteome</keyword>
<evidence type="ECO:0000256" key="6">
    <source>
        <dbReference type="ARBA" id="ARBA00023136"/>
    </source>
</evidence>
<dbReference type="InterPro" id="IPR008160">
    <property type="entry name" value="Collagen"/>
</dbReference>